<accession>A0ABU0KMT5</accession>
<protein>
    <submittedName>
        <fullName evidence="1">Molybdopterin converting factor small subunit</fullName>
    </submittedName>
</protein>
<evidence type="ECO:0000313" key="1">
    <source>
        <dbReference type="EMBL" id="MDQ0490745.1"/>
    </source>
</evidence>
<proteinExistence type="predicted"/>
<evidence type="ECO:0000313" key="2">
    <source>
        <dbReference type="Proteomes" id="UP001236795"/>
    </source>
</evidence>
<dbReference type="InterPro" id="IPR005501">
    <property type="entry name" value="LamB/YcsF/PxpA-like"/>
</dbReference>
<dbReference type="Proteomes" id="UP001236795">
    <property type="component" value="Unassembled WGS sequence"/>
</dbReference>
<dbReference type="SUPFAM" id="SSF88713">
    <property type="entry name" value="Glycoside hydrolase/deacetylase"/>
    <property type="match status" value="1"/>
</dbReference>
<dbReference type="EMBL" id="JAUSWC010000024">
    <property type="protein sequence ID" value="MDQ0490745.1"/>
    <property type="molecule type" value="Genomic_DNA"/>
</dbReference>
<comment type="caution">
    <text evidence="1">The sequence shown here is derived from an EMBL/GenBank/DDBJ whole genome shotgun (WGS) entry which is preliminary data.</text>
</comment>
<keyword evidence="2" id="KW-1185">Reference proteome</keyword>
<name>A0ABU0KMT5_9ACTN</name>
<organism evidence="1 2">
    <name type="scientific">Streptomyces thermodiastaticus</name>
    <dbReference type="NCBI Taxonomy" id="44061"/>
    <lineage>
        <taxon>Bacteria</taxon>
        <taxon>Bacillati</taxon>
        <taxon>Actinomycetota</taxon>
        <taxon>Actinomycetes</taxon>
        <taxon>Kitasatosporales</taxon>
        <taxon>Streptomycetaceae</taxon>
        <taxon>Streptomyces</taxon>
    </lineage>
</organism>
<dbReference type="Pfam" id="PF03746">
    <property type="entry name" value="LamB_YcsF"/>
    <property type="match status" value="1"/>
</dbReference>
<dbReference type="InterPro" id="IPR011330">
    <property type="entry name" value="Glyco_hydro/deAcase_b/a-brl"/>
</dbReference>
<dbReference type="Gene3D" id="3.20.20.370">
    <property type="entry name" value="Glycoside hydrolase/deacetylase"/>
    <property type="match status" value="1"/>
</dbReference>
<gene>
    <name evidence="1" type="ORF">QO019_005628</name>
</gene>
<sequence>MTSIDLNAELGEGFGHWRLTDDERLLSVVTNHTREPAALLSPGTRVRFVPVFATGPGT</sequence>
<reference evidence="1 2" key="1">
    <citation type="submission" date="2023-07" db="EMBL/GenBank/DDBJ databases">
        <title>Genomic Encyclopedia of Type Strains, Phase IV (KMG-IV): sequencing the most valuable type-strain genomes for metagenomic binning, comparative biology and taxonomic classification.</title>
        <authorList>
            <person name="Goeker M."/>
        </authorList>
    </citation>
    <scope>NUCLEOTIDE SEQUENCE [LARGE SCALE GENOMIC DNA]</scope>
    <source>
        <strain evidence="1 2">DSM 40573</strain>
    </source>
</reference>